<evidence type="ECO:0000313" key="2">
    <source>
        <dbReference type="EMBL" id="PSN65029.1"/>
    </source>
</evidence>
<keyword evidence="3" id="KW-1185">Reference proteome</keyword>
<dbReference type="Proteomes" id="UP000240883">
    <property type="component" value="Unassembled WGS sequence"/>
</dbReference>
<reference evidence="2 3" key="1">
    <citation type="journal article" date="2018" name="Front. Microbiol.">
        <title>Genome-Wide Analysis of Corynespora cassiicola Leaf Fall Disease Putative Effectors.</title>
        <authorList>
            <person name="Lopez D."/>
            <person name="Ribeiro S."/>
            <person name="Label P."/>
            <person name="Fumanal B."/>
            <person name="Venisse J.S."/>
            <person name="Kohler A."/>
            <person name="de Oliveira R.R."/>
            <person name="Labutti K."/>
            <person name="Lipzen A."/>
            <person name="Lail K."/>
            <person name="Bauer D."/>
            <person name="Ohm R.A."/>
            <person name="Barry K.W."/>
            <person name="Spatafora J."/>
            <person name="Grigoriev I.V."/>
            <person name="Martin F.M."/>
            <person name="Pujade-Renaud V."/>
        </authorList>
    </citation>
    <scope>NUCLEOTIDE SEQUENCE [LARGE SCALE GENOMIC DNA]</scope>
    <source>
        <strain evidence="2 3">Philippines</strain>
    </source>
</reference>
<gene>
    <name evidence="2" type="ORF">BS50DRAFT_49864</name>
</gene>
<feature type="transmembrane region" description="Helical" evidence="1">
    <location>
        <begin position="300"/>
        <end position="322"/>
    </location>
</feature>
<protein>
    <submittedName>
        <fullName evidence="2">Uncharacterized protein</fullName>
    </submittedName>
</protein>
<dbReference type="AlphaFoldDB" id="A0A2T2NI39"/>
<evidence type="ECO:0000256" key="1">
    <source>
        <dbReference type="SAM" id="Phobius"/>
    </source>
</evidence>
<proteinExistence type="predicted"/>
<evidence type="ECO:0000313" key="3">
    <source>
        <dbReference type="Proteomes" id="UP000240883"/>
    </source>
</evidence>
<accession>A0A2T2NI39</accession>
<organism evidence="2 3">
    <name type="scientific">Corynespora cassiicola Philippines</name>
    <dbReference type="NCBI Taxonomy" id="1448308"/>
    <lineage>
        <taxon>Eukaryota</taxon>
        <taxon>Fungi</taxon>
        <taxon>Dikarya</taxon>
        <taxon>Ascomycota</taxon>
        <taxon>Pezizomycotina</taxon>
        <taxon>Dothideomycetes</taxon>
        <taxon>Pleosporomycetidae</taxon>
        <taxon>Pleosporales</taxon>
        <taxon>Corynesporascaceae</taxon>
        <taxon>Corynespora</taxon>
    </lineage>
</organism>
<keyword evidence="1" id="KW-0812">Transmembrane</keyword>
<sequence length="362" mass="37635">MSISSLASLSSSPFFFASAAAAAASSAAFFLAASFARRCSCCAMRRDSSRENLASSAFFISSCSLWHAVGRAVGRVVSVLSIIRHHVAPRHARWCWWHGVAVAAAARLARTTRAPGAPRAVKVPTVAGRARRRRRRGKGVAAGGEGVLMVVGVGASKGHHLVASHGSTHGVVARVGHHTGGISTGRGLVRDVSPLWAGVVLGLAPSRWECGVVVGLVQTVRVDGLGPPSMAGSSLQGCTAARAVSRAILRRRVVDRDLARLLAARALGTRGPRSGGGRWWSGDGVMLDAGARGRVGRFDLVTCNVVPLVVLFGLCVVLALAARRNLDASKVFFLVGVAVVLGARRVVDGDVSPKRDSDVSVA</sequence>
<name>A0A2T2NI39_CORCC</name>
<keyword evidence="1" id="KW-1133">Transmembrane helix</keyword>
<dbReference type="EMBL" id="KZ678137">
    <property type="protein sequence ID" value="PSN65029.1"/>
    <property type="molecule type" value="Genomic_DNA"/>
</dbReference>
<feature type="transmembrane region" description="Helical" evidence="1">
    <location>
        <begin position="14"/>
        <end position="36"/>
    </location>
</feature>
<keyword evidence="1" id="KW-0472">Membrane</keyword>